<keyword evidence="2" id="KW-1185">Reference proteome</keyword>
<evidence type="ECO:0000313" key="2">
    <source>
        <dbReference type="Proteomes" id="UP000199040"/>
    </source>
</evidence>
<evidence type="ECO:0000313" key="1">
    <source>
        <dbReference type="EMBL" id="SFI01304.1"/>
    </source>
</evidence>
<proteinExistence type="predicted"/>
<gene>
    <name evidence="1" type="ORF">SAMN04487959_114116</name>
</gene>
<reference evidence="1 2" key="1">
    <citation type="submission" date="2016-10" db="EMBL/GenBank/DDBJ databases">
        <authorList>
            <person name="de Groot N.N."/>
        </authorList>
    </citation>
    <scope>NUCLEOTIDE SEQUENCE [LARGE SCALE GENOMIC DNA]</scope>
    <source>
        <strain evidence="1 2">CGMCC 1.6848</strain>
    </source>
</reference>
<accession>A0A1I3EQP9</accession>
<dbReference type="Proteomes" id="UP000199040">
    <property type="component" value="Unassembled WGS sequence"/>
</dbReference>
<dbReference type="STRING" id="442341.SAMN04487959_114116"/>
<protein>
    <submittedName>
        <fullName evidence="1">Uncharacterized protein</fullName>
    </submittedName>
</protein>
<name>A0A1I3EQP9_9GAMM</name>
<organism evidence="1 2">
    <name type="scientific">Modicisalibacter xianhensis</name>
    <dbReference type="NCBI Taxonomy" id="442341"/>
    <lineage>
        <taxon>Bacteria</taxon>
        <taxon>Pseudomonadati</taxon>
        <taxon>Pseudomonadota</taxon>
        <taxon>Gammaproteobacteria</taxon>
        <taxon>Oceanospirillales</taxon>
        <taxon>Halomonadaceae</taxon>
        <taxon>Modicisalibacter</taxon>
    </lineage>
</organism>
<dbReference type="EMBL" id="FOPY01000014">
    <property type="protein sequence ID" value="SFI01304.1"/>
    <property type="molecule type" value="Genomic_DNA"/>
</dbReference>
<dbReference type="RefSeq" id="WP_092848872.1">
    <property type="nucleotide sequence ID" value="NZ_FOPY01000014.1"/>
</dbReference>
<dbReference type="AlphaFoldDB" id="A0A1I3EQP9"/>
<sequence length="107" mass="11482">MFDHSIMPPRAGYTVLSTNDFMAILRDTGEIVNVLDDADSVLEHLSHTLPGGLRRQRVYVEAAPGSTEFHELVHQGGDLLEVVACSADQADHLQRLVAGAGGSGWNG</sequence>